<organism evidence="2 3">
    <name type="scientific">Ascidiaceihabitans donghaensis</name>
    <dbReference type="NCBI Taxonomy" id="1510460"/>
    <lineage>
        <taxon>Bacteria</taxon>
        <taxon>Pseudomonadati</taxon>
        <taxon>Pseudomonadota</taxon>
        <taxon>Alphaproteobacteria</taxon>
        <taxon>Rhodobacterales</taxon>
        <taxon>Paracoccaceae</taxon>
        <taxon>Ascidiaceihabitans</taxon>
    </lineage>
</organism>
<dbReference type="RefSeq" id="WP_108828603.1">
    <property type="nucleotide sequence ID" value="NZ_OMOR01000001.1"/>
</dbReference>
<name>A0A2R8BEM0_9RHOB</name>
<evidence type="ECO:0000313" key="2">
    <source>
        <dbReference type="EMBL" id="SPH21528.1"/>
    </source>
</evidence>
<feature type="compositionally biased region" description="Polar residues" evidence="1">
    <location>
        <begin position="71"/>
        <end position="86"/>
    </location>
</feature>
<sequence length="110" mass="12159">MIGVILWSDEVDRQAVIWCEDQGDLAFLDDASSLSEGKPFFAVGDVVRFDLYVEANLRRAHNATILEDDTAQTQTAPQRLDTSQASAKIIPFRPVPETPTTPNKRNVQGA</sequence>
<feature type="region of interest" description="Disordered" evidence="1">
    <location>
        <begin position="68"/>
        <end position="110"/>
    </location>
</feature>
<dbReference type="Proteomes" id="UP000244880">
    <property type="component" value="Unassembled WGS sequence"/>
</dbReference>
<gene>
    <name evidence="2" type="ORF">ASD8599_02280</name>
</gene>
<dbReference type="OrthoDB" id="7868545at2"/>
<dbReference type="EMBL" id="OMOR01000001">
    <property type="protein sequence ID" value="SPH21528.1"/>
    <property type="molecule type" value="Genomic_DNA"/>
</dbReference>
<protein>
    <submittedName>
        <fullName evidence="2">Uncharacterized protein</fullName>
    </submittedName>
</protein>
<proteinExistence type="predicted"/>
<reference evidence="2 3" key="1">
    <citation type="submission" date="2018-03" db="EMBL/GenBank/DDBJ databases">
        <authorList>
            <person name="Keele B.F."/>
        </authorList>
    </citation>
    <scope>NUCLEOTIDE SEQUENCE [LARGE SCALE GENOMIC DNA]</scope>
    <source>
        <strain evidence="2 3">CECT 8599</strain>
    </source>
</reference>
<accession>A0A2R8BEM0</accession>
<evidence type="ECO:0000313" key="3">
    <source>
        <dbReference type="Proteomes" id="UP000244880"/>
    </source>
</evidence>
<keyword evidence="3" id="KW-1185">Reference proteome</keyword>
<feature type="compositionally biased region" description="Polar residues" evidence="1">
    <location>
        <begin position="100"/>
        <end position="110"/>
    </location>
</feature>
<dbReference type="AlphaFoldDB" id="A0A2R8BEM0"/>
<evidence type="ECO:0000256" key="1">
    <source>
        <dbReference type="SAM" id="MobiDB-lite"/>
    </source>
</evidence>